<dbReference type="VEuPathDB" id="TrichDB:TVAGG3_0241130"/>
<sequence>MIKSYLLNSSVKDAKLNVKHEKNSFIFEYPCVKYYECTDYVLEIQPGIYKFELYGASGGSGSGHVPSYRFPNGSCISQDRVKRVNGNTVCKQLPSAGGAGAYISGYSVLFHPMKAFATIGGMGYFDQRNANYYKSFSLSCMNRGGYGGGGSSPGYGSGSGGGQTAVKFEKNDLFHRVIVSGGGGGFDNGDGTFQQSDDGSGGAGGLEAQGFYIYGMYIENSSANSTFGFGFGQGESARTDGSKNPYGIKTPHGFTDRGSAGGGWYGGFCSHHNNGGAGGGSSWVLSDNAILPKGELTFYDENYEEIGKDRYAYDTSASFKFFDVQHESGVWEGHRKLIITYYLLTSHCLHYIHFNCNAIMYACSLS</sequence>
<accession>A2EXL1</accession>
<keyword evidence="14" id="KW-0675">Receptor</keyword>
<dbReference type="AlphaFoldDB" id="A2EXL1"/>
<keyword evidence="5" id="KW-0812">Transmembrane</keyword>
<evidence type="ECO:0000256" key="2">
    <source>
        <dbReference type="ARBA" id="ARBA00011902"/>
    </source>
</evidence>
<keyword evidence="4" id="KW-0808">Transferase</keyword>
<dbReference type="InterPro" id="IPR055163">
    <property type="entry name" value="ALK/LTK-like_GRD"/>
</dbReference>
<keyword evidence="9" id="KW-0067">ATP-binding</keyword>
<keyword evidence="11" id="KW-0472">Membrane</keyword>
<evidence type="ECO:0000256" key="3">
    <source>
        <dbReference type="ARBA" id="ARBA00022475"/>
    </source>
</evidence>
<reference evidence="17" key="1">
    <citation type="submission" date="2006-10" db="EMBL/GenBank/DDBJ databases">
        <authorList>
            <person name="Amadeo P."/>
            <person name="Zhao Q."/>
            <person name="Wortman J."/>
            <person name="Fraser-Liggett C."/>
            <person name="Carlton J."/>
        </authorList>
    </citation>
    <scope>NUCLEOTIDE SEQUENCE</scope>
    <source>
        <strain evidence="17">G3</strain>
    </source>
</reference>
<dbReference type="EC" id="2.7.10.1" evidence="2"/>
<keyword evidence="6" id="KW-0732">Signal</keyword>
<evidence type="ECO:0000256" key="8">
    <source>
        <dbReference type="ARBA" id="ARBA00022777"/>
    </source>
</evidence>
<dbReference type="GO" id="GO:0005886">
    <property type="term" value="C:plasma membrane"/>
    <property type="evidence" value="ECO:0007669"/>
    <property type="project" value="UniProtKB-SubCell"/>
</dbReference>
<dbReference type="RefSeq" id="XP_001314851.1">
    <property type="nucleotide sequence ID" value="XM_001314816.1"/>
</dbReference>
<dbReference type="Proteomes" id="UP000001542">
    <property type="component" value="Unassembled WGS sequence"/>
</dbReference>
<evidence type="ECO:0000256" key="15">
    <source>
        <dbReference type="ARBA" id="ARBA00023180"/>
    </source>
</evidence>
<keyword evidence="8" id="KW-0418">Kinase</keyword>
<keyword evidence="10" id="KW-1133">Transmembrane helix</keyword>
<keyword evidence="15" id="KW-0325">Glycoprotein</keyword>
<evidence type="ECO:0000313" key="18">
    <source>
        <dbReference type="Proteomes" id="UP000001542"/>
    </source>
</evidence>
<dbReference type="Pfam" id="PF12810">
    <property type="entry name" value="ALK_LTK_GRD"/>
    <property type="match status" value="1"/>
</dbReference>
<evidence type="ECO:0000256" key="9">
    <source>
        <dbReference type="ARBA" id="ARBA00022840"/>
    </source>
</evidence>
<evidence type="ECO:0000256" key="6">
    <source>
        <dbReference type="ARBA" id="ARBA00022729"/>
    </source>
</evidence>
<evidence type="ECO:0000256" key="10">
    <source>
        <dbReference type="ARBA" id="ARBA00022989"/>
    </source>
</evidence>
<organism evidence="17 18">
    <name type="scientific">Trichomonas vaginalis (strain ATCC PRA-98 / G3)</name>
    <dbReference type="NCBI Taxonomy" id="412133"/>
    <lineage>
        <taxon>Eukaryota</taxon>
        <taxon>Metamonada</taxon>
        <taxon>Parabasalia</taxon>
        <taxon>Trichomonadida</taxon>
        <taxon>Trichomonadidae</taxon>
        <taxon>Trichomonas</taxon>
    </lineage>
</organism>
<gene>
    <name evidence="17" type="ORF">TVAG_260880</name>
</gene>
<keyword evidence="7" id="KW-0547">Nucleotide-binding</keyword>
<dbReference type="GO" id="GO:0005524">
    <property type="term" value="F:ATP binding"/>
    <property type="evidence" value="ECO:0007669"/>
    <property type="project" value="UniProtKB-KW"/>
</dbReference>
<dbReference type="EMBL" id="DS113530">
    <property type="protein sequence ID" value="EAY02628.1"/>
    <property type="molecule type" value="Genomic_DNA"/>
</dbReference>
<keyword evidence="18" id="KW-1185">Reference proteome</keyword>
<keyword evidence="12" id="KW-0829">Tyrosine-protein kinase</keyword>
<feature type="domain" description="ALK/LTK-like glycine-rich" evidence="16">
    <location>
        <begin position="40"/>
        <end position="341"/>
    </location>
</feature>
<proteinExistence type="predicted"/>
<evidence type="ECO:0000259" key="16">
    <source>
        <dbReference type="Pfam" id="PF12810"/>
    </source>
</evidence>
<name>A2EXL1_TRIV3</name>
<evidence type="ECO:0000256" key="11">
    <source>
        <dbReference type="ARBA" id="ARBA00023136"/>
    </source>
</evidence>
<evidence type="ECO:0000256" key="14">
    <source>
        <dbReference type="ARBA" id="ARBA00023170"/>
    </source>
</evidence>
<evidence type="ECO:0000256" key="1">
    <source>
        <dbReference type="ARBA" id="ARBA00004251"/>
    </source>
</evidence>
<comment type="subcellular location">
    <subcellularLocation>
        <location evidence="1">Cell membrane</location>
        <topology evidence="1">Single-pass type I membrane protein</topology>
    </subcellularLocation>
</comment>
<reference evidence="17" key="2">
    <citation type="journal article" date="2007" name="Science">
        <title>Draft genome sequence of the sexually transmitted pathogen Trichomonas vaginalis.</title>
        <authorList>
            <person name="Carlton J.M."/>
            <person name="Hirt R.P."/>
            <person name="Silva J.C."/>
            <person name="Delcher A.L."/>
            <person name="Schatz M."/>
            <person name="Zhao Q."/>
            <person name="Wortman J.R."/>
            <person name="Bidwell S.L."/>
            <person name="Alsmark U.C.M."/>
            <person name="Besteiro S."/>
            <person name="Sicheritz-Ponten T."/>
            <person name="Noel C.J."/>
            <person name="Dacks J.B."/>
            <person name="Foster P.G."/>
            <person name="Simillion C."/>
            <person name="Van de Peer Y."/>
            <person name="Miranda-Saavedra D."/>
            <person name="Barton G.J."/>
            <person name="Westrop G.D."/>
            <person name="Mueller S."/>
            <person name="Dessi D."/>
            <person name="Fiori P.L."/>
            <person name="Ren Q."/>
            <person name="Paulsen I."/>
            <person name="Zhang H."/>
            <person name="Bastida-Corcuera F.D."/>
            <person name="Simoes-Barbosa A."/>
            <person name="Brown M.T."/>
            <person name="Hayes R.D."/>
            <person name="Mukherjee M."/>
            <person name="Okumura C.Y."/>
            <person name="Schneider R."/>
            <person name="Smith A.J."/>
            <person name="Vanacova S."/>
            <person name="Villalvazo M."/>
            <person name="Haas B.J."/>
            <person name="Pertea M."/>
            <person name="Feldblyum T.V."/>
            <person name="Utterback T.R."/>
            <person name="Shu C.L."/>
            <person name="Osoegawa K."/>
            <person name="de Jong P.J."/>
            <person name="Hrdy I."/>
            <person name="Horvathova L."/>
            <person name="Zubacova Z."/>
            <person name="Dolezal P."/>
            <person name="Malik S.B."/>
            <person name="Logsdon J.M. Jr."/>
            <person name="Henze K."/>
            <person name="Gupta A."/>
            <person name="Wang C.C."/>
            <person name="Dunne R.L."/>
            <person name="Upcroft J.A."/>
            <person name="Upcroft P."/>
            <person name="White O."/>
            <person name="Salzberg S.L."/>
            <person name="Tang P."/>
            <person name="Chiu C.-H."/>
            <person name="Lee Y.-S."/>
            <person name="Embley T.M."/>
            <person name="Coombs G.H."/>
            <person name="Mottram J.C."/>
            <person name="Tachezy J."/>
            <person name="Fraser-Liggett C.M."/>
            <person name="Johnson P.J."/>
        </authorList>
    </citation>
    <scope>NUCLEOTIDE SEQUENCE [LARGE SCALE GENOMIC DNA]</scope>
    <source>
        <strain evidence="17">G3</strain>
    </source>
</reference>
<evidence type="ECO:0000256" key="13">
    <source>
        <dbReference type="ARBA" id="ARBA00023157"/>
    </source>
</evidence>
<protein>
    <recommendedName>
        <fullName evidence="2">receptor protein-tyrosine kinase</fullName>
        <ecNumber evidence="2">2.7.10.1</ecNumber>
    </recommendedName>
</protein>
<keyword evidence="3" id="KW-1003">Cell membrane</keyword>
<evidence type="ECO:0000256" key="7">
    <source>
        <dbReference type="ARBA" id="ARBA00022741"/>
    </source>
</evidence>
<evidence type="ECO:0000256" key="5">
    <source>
        <dbReference type="ARBA" id="ARBA00022692"/>
    </source>
</evidence>
<evidence type="ECO:0000256" key="12">
    <source>
        <dbReference type="ARBA" id="ARBA00023137"/>
    </source>
</evidence>
<keyword evidence="13" id="KW-1015">Disulfide bond</keyword>
<dbReference type="InParanoid" id="A2EXL1"/>
<evidence type="ECO:0000313" key="17">
    <source>
        <dbReference type="EMBL" id="EAY02628.1"/>
    </source>
</evidence>
<evidence type="ECO:0000256" key="4">
    <source>
        <dbReference type="ARBA" id="ARBA00022679"/>
    </source>
</evidence>
<dbReference type="GO" id="GO:0004714">
    <property type="term" value="F:transmembrane receptor protein tyrosine kinase activity"/>
    <property type="evidence" value="ECO:0007669"/>
    <property type="project" value="UniProtKB-EC"/>
</dbReference>
<dbReference type="VEuPathDB" id="TrichDB:TVAG_260880"/>
<dbReference type="KEGG" id="tva:4760468"/>